<keyword evidence="2" id="KW-1185">Reference proteome</keyword>
<accession>A0A0J7YPZ5</accession>
<proteinExistence type="predicted"/>
<organism evidence="1 2">
    <name type="scientific">Beta vulgaris subsp. vulgaris</name>
    <name type="common">Beet</name>
    <dbReference type="NCBI Taxonomy" id="3555"/>
    <lineage>
        <taxon>Eukaryota</taxon>
        <taxon>Viridiplantae</taxon>
        <taxon>Streptophyta</taxon>
        <taxon>Embryophyta</taxon>
        <taxon>Tracheophyta</taxon>
        <taxon>Spermatophyta</taxon>
        <taxon>Magnoliopsida</taxon>
        <taxon>eudicotyledons</taxon>
        <taxon>Gunneridae</taxon>
        <taxon>Pentapetalae</taxon>
        <taxon>Caryophyllales</taxon>
        <taxon>Chenopodiaceae</taxon>
        <taxon>Betoideae</taxon>
        <taxon>Beta</taxon>
    </lineage>
</organism>
<protein>
    <submittedName>
        <fullName evidence="1">Uncharacterized protein</fullName>
    </submittedName>
</protein>
<evidence type="ECO:0000313" key="1">
    <source>
        <dbReference type="EMBL" id="KMS65228.1"/>
    </source>
</evidence>
<name>A0A0J7YPZ5_BETVV</name>
<evidence type="ECO:0000313" key="2">
    <source>
        <dbReference type="Proteomes" id="UP000035740"/>
    </source>
</evidence>
<feature type="non-terminal residue" evidence="1">
    <location>
        <position position="89"/>
    </location>
</feature>
<sequence length="89" mass="10128">MSLSKIKKLVGSSSSMKHPVQSHEVISKDFQNWQLPKISESQIYEKSPWNFMSSHGIRIEEFTTSVASKDMSLQLLDSKSIQNYVSQGH</sequence>
<dbReference type="Proteomes" id="UP000035740">
    <property type="component" value="Unassembled WGS sequence"/>
</dbReference>
<gene>
    <name evidence="1" type="ORF">BVRB_038110</name>
</gene>
<dbReference type="AlphaFoldDB" id="A0A0J7YPZ5"/>
<dbReference type="EMBL" id="KQ112387">
    <property type="protein sequence ID" value="KMS65228.1"/>
    <property type="molecule type" value="Genomic_DNA"/>
</dbReference>
<dbReference type="Gramene" id="KMS65228">
    <property type="protein sequence ID" value="KMS65228"/>
    <property type="gene ID" value="BVRB_038110"/>
</dbReference>
<reference evidence="1 2" key="1">
    <citation type="journal article" date="2014" name="Nature">
        <title>The genome of the recently domesticated crop plant sugar beet (Beta vulgaris).</title>
        <authorList>
            <person name="Dohm J.C."/>
            <person name="Minoche A.E."/>
            <person name="Holtgrawe D."/>
            <person name="Capella-Gutierrez S."/>
            <person name="Zakrzewski F."/>
            <person name="Tafer H."/>
            <person name="Rupp O."/>
            <person name="Sorensen T.R."/>
            <person name="Stracke R."/>
            <person name="Reinhardt R."/>
            <person name="Goesmann A."/>
            <person name="Kraft T."/>
            <person name="Schulz B."/>
            <person name="Stadler P.F."/>
            <person name="Schmidt T."/>
            <person name="Gabaldon T."/>
            <person name="Lehrach H."/>
            <person name="Weisshaar B."/>
            <person name="Himmelbauer H."/>
        </authorList>
    </citation>
    <scope>NUCLEOTIDE SEQUENCE [LARGE SCALE GENOMIC DNA]</scope>
    <source>
        <tissue evidence="1">Taproot</tissue>
    </source>
</reference>